<keyword evidence="4" id="KW-0067">ATP-binding</keyword>
<proteinExistence type="predicted"/>
<evidence type="ECO:0000313" key="7">
    <source>
        <dbReference type="EMBL" id="BFH74696.1"/>
    </source>
</evidence>
<feature type="domain" description="Helicase C-terminal" evidence="6">
    <location>
        <begin position="162"/>
        <end position="321"/>
    </location>
</feature>
<dbReference type="Pfam" id="PF00270">
    <property type="entry name" value="DEAD"/>
    <property type="match status" value="1"/>
</dbReference>
<organism evidence="7">
    <name type="scientific">Sulfurisphaera javensis</name>
    <dbReference type="NCBI Taxonomy" id="2049879"/>
    <lineage>
        <taxon>Archaea</taxon>
        <taxon>Thermoproteota</taxon>
        <taxon>Thermoprotei</taxon>
        <taxon>Sulfolobales</taxon>
        <taxon>Sulfolobaceae</taxon>
        <taxon>Sulfurisphaera</taxon>
    </lineage>
</organism>
<dbReference type="AlphaFoldDB" id="A0AAT9GVJ5"/>
<dbReference type="KEGG" id="sjv:SJAV_26400"/>
<dbReference type="GO" id="GO:0051607">
    <property type="term" value="P:defense response to virus"/>
    <property type="evidence" value="ECO:0007669"/>
    <property type="project" value="UniProtKB-KW"/>
</dbReference>
<evidence type="ECO:0000256" key="2">
    <source>
        <dbReference type="ARBA" id="ARBA00022801"/>
    </source>
</evidence>
<dbReference type="InterPro" id="IPR027417">
    <property type="entry name" value="P-loop_NTPase"/>
</dbReference>
<evidence type="ECO:0000256" key="5">
    <source>
        <dbReference type="ARBA" id="ARBA00023118"/>
    </source>
</evidence>
<dbReference type="GO" id="GO:0004386">
    <property type="term" value="F:helicase activity"/>
    <property type="evidence" value="ECO:0007669"/>
    <property type="project" value="UniProtKB-KW"/>
</dbReference>
<accession>A0AAT9GVJ5</accession>
<dbReference type="GO" id="GO:0016787">
    <property type="term" value="F:hydrolase activity"/>
    <property type="evidence" value="ECO:0007669"/>
    <property type="project" value="UniProtKB-KW"/>
</dbReference>
<gene>
    <name evidence="7" type="ORF">SJAV_26400</name>
</gene>
<dbReference type="InterPro" id="IPR006474">
    <property type="entry name" value="Helicase_Cas3_CRISPR-ass_core"/>
</dbReference>
<dbReference type="GO" id="GO:0005524">
    <property type="term" value="F:ATP binding"/>
    <property type="evidence" value="ECO:0007669"/>
    <property type="project" value="UniProtKB-KW"/>
</dbReference>
<keyword evidence="2" id="KW-0378">Hydrolase</keyword>
<dbReference type="EMBL" id="AP031322">
    <property type="protein sequence ID" value="BFH74696.1"/>
    <property type="molecule type" value="Genomic_DNA"/>
</dbReference>
<keyword evidence="3" id="KW-0347">Helicase</keyword>
<dbReference type="Gene3D" id="3.40.50.300">
    <property type="entry name" value="P-loop containing nucleotide triphosphate hydrolases"/>
    <property type="match status" value="1"/>
</dbReference>
<sequence length="489" mass="55703">MYVAEPVHALLNNMLERAKVYRDSLKLDVTVGEDHGEVIRPTFLYTANITLTTIDALAYGFLAKRVMTWTSRNVTTGRYTIPAGLLMNSFLVIDEAHLIQDQVFLGPRILSKIICSLIESGGIVLLSSATIPTSYLNFFNCEKEEIKVPKIDKKVIIEGNINISELPNKIQGGSIVFLNTIERAREVYKNLKKSLNHNYKVLLLHSLLRLEEKNKIIDELDEAQKNKQLDKYILVSTQSAEVGIDYSFNQIYTEISPLDSLIQRFGRVREDKITAYLLDTPSAYPYPEILITKTKDILQKAGSDLDIGDVDNIVSLLDNVYENEVINNLARQGDSHYISAVEYLNNLHLFSYPPDNDVYLRPSFYVTLYVITDKNEFEKILNAIKAKDYQKLSDLLANKSLKVSISLINDYNSKRLDELINRIKESCQKTESNITDDILKCDNAIIKRGGEMILFTANELYDSELGLLPELKEENKTKKGEKRRKKKQG</sequence>
<dbReference type="InterPro" id="IPR001650">
    <property type="entry name" value="Helicase_C-like"/>
</dbReference>
<keyword evidence="1" id="KW-0547">Nucleotide-binding</keyword>
<dbReference type="GO" id="GO:0003676">
    <property type="term" value="F:nucleic acid binding"/>
    <property type="evidence" value="ECO:0007669"/>
    <property type="project" value="InterPro"/>
</dbReference>
<dbReference type="Pfam" id="PF22590">
    <property type="entry name" value="Cas3-like_C_2"/>
    <property type="match status" value="1"/>
</dbReference>
<dbReference type="InterPro" id="IPR054712">
    <property type="entry name" value="Cas3-like_dom"/>
</dbReference>
<protein>
    <recommendedName>
        <fullName evidence="6">Helicase C-terminal domain-containing protein</fullName>
    </recommendedName>
</protein>
<evidence type="ECO:0000256" key="1">
    <source>
        <dbReference type="ARBA" id="ARBA00022741"/>
    </source>
</evidence>
<evidence type="ECO:0000256" key="4">
    <source>
        <dbReference type="ARBA" id="ARBA00022840"/>
    </source>
</evidence>
<name>A0AAT9GVJ5_9CREN</name>
<dbReference type="PROSITE" id="PS51194">
    <property type="entry name" value="HELICASE_CTER"/>
    <property type="match status" value="1"/>
</dbReference>
<dbReference type="InterPro" id="IPR011545">
    <property type="entry name" value="DEAD/DEAH_box_helicase_dom"/>
</dbReference>
<keyword evidence="5" id="KW-0051">Antiviral defense</keyword>
<dbReference type="SUPFAM" id="SSF52540">
    <property type="entry name" value="P-loop containing nucleoside triphosphate hydrolases"/>
    <property type="match status" value="1"/>
</dbReference>
<evidence type="ECO:0000256" key="3">
    <source>
        <dbReference type="ARBA" id="ARBA00022806"/>
    </source>
</evidence>
<reference evidence="7" key="1">
    <citation type="submission" date="2024-03" db="EMBL/GenBank/DDBJ databases">
        <title>Complete genome sequence of Sulfurisphaera javensis strain KD-1.</title>
        <authorList>
            <person name="Sakai H."/>
            <person name="Nur N."/>
            <person name="Suwanto A."/>
            <person name="Kurosawa N."/>
        </authorList>
    </citation>
    <scope>NUCLEOTIDE SEQUENCE</scope>
    <source>
        <strain evidence="7">KD-1</strain>
    </source>
</reference>
<dbReference type="NCBIfam" id="TIGR01587">
    <property type="entry name" value="cas3_core"/>
    <property type="match status" value="1"/>
</dbReference>
<evidence type="ECO:0000259" key="6">
    <source>
        <dbReference type="PROSITE" id="PS51194"/>
    </source>
</evidence>